<evidence type="ECO:0000256" key="4">
    <source>
        <dbReference type="ARBA" id="ARBA00022801"/>
    </source>
</evidence>
<keyword evidence="4" id="KW-0378">Hydrolase</keyword>
<dbReference type="FunFam" id="3.20.20.80:FF:000013">
    <property type="entry name" value="lactase-phlorizin hydrolase"/>
    <property type="match status" value="1"/>
</dbReference>
<evidence type="ECO:0000313" key="9">
    <source>
        <dbReference type="EMBL" id="KAK7601733.1"/>
    </source>
</evidence>
<dbReference type="EMBL" id="JBBCAQ010000010">
    <property type="protein sequence ID" value="KAK7601733.1"/>
    <property type="molecule type" value="Genomic_DNA"/>
</dbReference>
<dbReference type="GO" id="GO:0008422">
    <property type="term" value="F:beta-glucosidase activity"/>
    <property type="evidence" value="ECO:0007669"/>
    <property type="project" value="TreeGrafter"/>
</dbReference>
<dbReference type="SUPFAM" id="SSF51445">
    <property type="entry name" value="(Trans)glycosidases"/>
    <property type="match status" value="1"/>
</dbReference>
<dbReference type="PANTHER" id="PTHR10353">
    <property type="entry name" value="GLYCOSYL HYDROLASE"/>
    <property type="match status" value="1"/>
</dbReference>
<evidence type="ECO:0000256" key="6">
    <source>
        <dbReference type="ARBA" id="ARBA00023295"/>
    </source>
</evidence>
<comment type="caution">
    <text evidence="9">The sequence shown here is derived from an EMBL/GenBank/DDBJ whole genome shotgun (WGS) entry which is preliminary data.</text>
</comment>
<dbReference type="PROSITE" id="PS00572">
    <property type="entry name" value="GLYCOSYL_HYDROL_F1_1"/>
    <property type="match status" value="1"/>
</dbReference>
<dbReference type="Pfam" id="PF00232">
    <property type="entry name" value="Glyco_hydro_1"/>
    <property type="match status" value="1"/>
</dbReference>
<keyword evidence="6" id="KW-0326">Glycosidase</keyword>
<dbReference type="InterPro" id="IPR017853">
    <property type="entry name" value="GH"/>
</dbReference>
<evidence type="ECO:0000256" key="2">
    <source>
        <dbReference type="ARBA" id="ARBA00011738"/>
    </source>
</evidence>
<proteinExistence type="inferred from homology"/>
<organism evidence="9 10">
    <name type="scientific">Parthenolecanium corni</name>
    <dbReference type="NCBI Taxonomy" id="536013"/>
    <lineage>
        <taxon>Eukaryota</taxon>
        <taxon>Metazoa</taxon>
        <taxon>Ecdysozoa</taxon>
        <taxon>Arthropoda</taxon>
        <taxon>Hexapoda</taxon>
        <taxon>Insecta</taxon>
        <taxon>Pterygota</taxon>
        <taxon>Neoptera</taxon>
        <taxon>Paraneoptera</taxon>
        <taxon>Hemiptera</taxon>
        <taxon>Sternorrhyncha</taxon>
        <taxon>Coccoidea</taxon>
        <taxon>Coccidae</taxon>
        <taxon>Parthenolecanium</taxon>
    </lineage>
</organism>
<dbReference type="GO" id="GO:0005975">
    <property type="term" value="P:carbohydrate metabolic process"/>
    <property type="evidence" value="ECO:0007669"/>
    <property type="project" value="InterPro"/>
</dbReference>
<dbReference type="InterPro" id="IPR018120">
    <property type="entry name" value="Glyco_hydro_1_AS"/>
</dbReference>
<evidence type="ECO:0000256" key="8">
    <source>
        <dbReference type="RuleBase" id="RU003690"/>
    </source>
</evidence>
<reference evidence="9 10" key="1">
    <citation type="submission" date="2024-03" db="EMBL/GenBank/DDBJ databases">
        <title>Adaptation during the transition from Ophiocordyceps entomopathogen to insect associate is accompanied by gene loss and intensified selection.</title>
        <authorList>
            <person name="Ward C.M."/>
            <person name="Onetto C.A."/>
            <person name="Borneman A.R."/>
        </authorList>
    </citation>
    <scope>NUCLEOTIDE SEQUENCE [LARGE SCALE GENOMIC DNA]</scope>
    <source>
        <strain evidence="9">AWRI1</strain>
        <tissue evidence="9">Single Adult Female</tissue>
    </source>
</reference>
<evidence type="ECO:0000256" key="3">
    <source>
        <dbReference type="ARBA" id="ARBA00012744"/>
    </source>
</evidence>
<dbReference type="InterPro" id="IPR001360">
    <property type="entry name" value="Glyco_hydro_1"/>
</dbReference>
<dbReference type="Gene3D" id="3.20.20.80">
    <property type="entry name" value="Glycosidases"/>
    <property type="match status" value="1"/>
</dbReference>
<keyword evidence="5" id="KW-0325">Glycoprotein</keyword>
<dbReference type="Proteomes" id="UP001367676">
    <property type="component" value="Unassembled WGS sequence"/>
</dbReference>
<keyword evidence="10" id="KW-1185">Reference proteome</keyword>
<accession>A0AAN9U0Q0</accession>
<protein>
    <recommendedName>
        <fullName evidence="3">beta-glucosidase</fullName>
        <ecNumber evidence="3">3.2.1.21</ecNumber>
    </recommendedName>
</protein>
<sequence>MLLFNYSVEQKVDFIKNKQECAEEIKKVGFFDLENSKGESIWDRFLHSQPSEIRDGTSIEDVDISCDFYHKFRDDIKIAKDLGLNCFRFSISWCRVLPSGNINDINEDGINYYHQVIDAILENGMEPMVTLYHYDLPQKLQDMGGWCNPNLVSYFVDYARLMFEVYGPKVKLWTTFNEPTEMVHGFIERRYAPYLSLECFDADYIVGHNLLKAHAKAYRLYEKEFKPAQKGKCSIVLCGLNFKPKTDSEDDKKAAIRARQFTLGWFAHPIYSEKGDYPPIMRELIDKKSAEQGDIRSKLPQFTDEEIKEIRGTCDYFAFNHYTSALASDNKTNAKTMYRYRHSDVFVEFGKDWPPTGAHWAKVCPWGLREALCWIKEEYNNPPVFVTENGFCDHGEINDVNRIKYLKSYILELLNAVDDHKCNVIGYNIWTLLDCLEWLNGYSHKYGLVHVDFKSPTRERTLKFSASYVKRICELGGIPDDDY</sequence>
<comment type="similarity">
    <text evidence="1 8">Belongs to the glycosyl hydrolase 1 family.</text>
</comment>
<evidence type="ECO:0000256" key="5">
    <source>
        <dbReference type="ARBA" id="ARBA00023180"/>
    </source>
</evidence>
<evidence type="ECO:0000256" key="7">
    <source>
        <dbReference type="PROSITE-ProRule" id="PRU10055"/>
    </source>
</evidence>
<comment type="subunit">
    <text evidence="2">Homodimer.</text>
</comment>
<evidence type="ECO:0000256" key="1">
    <source>
        <dbReference type="ARBA" id="ARBA00010838"/>
    </source>
</evidence>
<dbReference type="PRINTS" id="PR00131">
    <property type="entry name" value="GLHYDRLASE1"/>
</dbReference>
<feature type="active site" description="Nucleophile" evidence="7">
    <location>
        <position position="388"/>
    </location>
</feature>
<dbReference type="PANTHER" id="PTHR10353:SF36">
    <property type="entry name" value="LP05116P"/>
    <property type="match status" value="1"/>
</dbReference>
<name>A0AAN9U0Q0_9HEMI</name>
<evidence type="ECO:0000313" key="10">
    <source>
        <dbReference type="Proteomes" id="UP001367676"/>
    </source>
</evidence>
<dbReference type="AlphaFoldDB" id="A0AAN9U0Q0"/>
<dbReference type="EC" id="3.2.1.21" evidence="3"/>
<gene>
    <name evidence="9" type="ORF">V9T40_009174</name>
</gene>